<evidence type="ECO:0000256" key="2">
    <source>
        <dbReference type="ARBA" id="ARBA00022741"/>
    </source>
</evidence>
<feature type="binding site" evidence="5">
    <location>
        <position position="97"/>
    </location>
    <ligand>
        <name>ATP</name>
        <dbReference type="ChEBI" id="CHEBI:30616"/>
    </ligand>
</feature>
<name>A0A8H7PW12_MORIS</name>
<dbReference type="InterPro" id="IPR037196">
    <property type="entry name" value="HSP90_C"/>
</dbReference>
<dbReference type="FunFam" id="3.30.565.10:FF:000005">
    <property type="entry name" value="Heat shock protein 90"/>
    <property type="match status" value="1"/>
</dbReference>
<feature type="compositionally biased region" description="Acidic residues" evidence="6">
    <location>
        <begin position="748"/>
        <end position="758"/>
    </location>
</feature>
<evidence type="ECO:0000256" key="3">
    <source>
        <dbReference type="ARBA" id="ARBA00022840"/>
    </source>
</evidence>
<feature type="binding site" evidence="5">
    <location>
        <begin position="159"/>
        <end position="160"/>
    </location>
    <ligand>
        <name>ATP</name>
        <dbReference type="ChEBI" id="CHEBI:30616"/>
    </ligand>
</feature>
<proteinExistence type="inferred from homology"/>
<evidence type="ECO:0000256" key="5">
    <source>
        <dbReference type="PIRSR" id="PIRSR002583-1"/>
    </source>
</evidence>
<feature type="binding site" evidence="5">
    <location>
        <begin position="181"/>
        <end position="186"/>
    </location>
    <ligand>
        <name>ATP</name>
        <dbReference type="ChEBI" id="CHEBI:30616"/>
    </ligand>
</feature>
<keyword evidence="7" id="KW-0732">Signal</keyword>
<comment type="caution">
    <text evidence="8">The sequence shown here is derived from an EMBL/GenBank/DDBJ whole genome shotgun (WGS) entry which is preliminary data.</text>
</comment>
<dbReference type="InterPro" id="IPR020568">
    <property type="entry name" value="Ribosomal_Su5_D2-typ_SF"/>
</dbReference>
<dbReference type="Pfam" id="PF00183">
    <property type="entry name" value="HSP90"/>
    <property type="match status" value="1"/>
</dbReference>
<feature type="chain" id="PRO_5034202309" description="Heat shock protein 90" evidence="7">
    <location>
        <begin position="27"/>
        <end position="770"/>
    </location>
</feature>
<feature type="signal peptide" evidence="7">
    <location>
        <begin position="1"/>
        <end position="26"/>
    </location>
</feature>
<feature type="region of interest" description="Disordered" evidence="6">
    <location>
        <begin position="282"/>
        <end position="306"/>
    </location>
</feature>
<dbReference type="Gene3D" id="3.30.230.80">
    <property type="match status" value="1"/>
</dbReference>
<dbReference type="NCBIfam" id="NF003555">
    <property type="entry name" value="PRK05218.1"/>
    <property type="match status" value="1"/>
</dbReference>
<organism evidence="8 9">
    <name type="scientific">Mortierella isabellina</name>
    <name type="common">Filamentous fungus</name>
    <name type="synonym">Umbelopsis isabellina</name>
    <dbReference type="NCBI Taxonomy" id="91625"/>
    <lineage>
        <taxon>Eukaryota</taxon>
        <taxon>Fungi</taxon>
        <taxon>Fungi incertae sedis</taxon>
        <taxon>Mucoromycota</taxon>
        <taxon>Mucoromycotina</taxon>
        <taxon>Umbelopsidomycetes</taxon>
        <taxon>Umbelopsidales</taxon>
        <taxon>Umbelopsidaceae</taxon>
        <taxon>Umbelopsis</taxon>
    </lineage>
</organism>
<feature type="binding site" evidence="5">
    <location>
        <position position="430"/>
    </location>
    <ligand>
        <name>ATP</name>
        <dbReference type="ChEBI" id="CHEBI:30616"/>
    </ligand>
</feature>
<dbReference type="Gene3D" id="1.20.120.790">
    <property type="entry name" value="Heat shock protein 90, C-terminal domain"/>
    <property type="match status" value="1"/>
</dbReference>
<dbReference type="PROSITE" id="PS00298">
    <property type="entry name" value="HSP90"/>
    <property type="match status" value="1"/>
</dbReference>
<sequence length="770" mass="86702">MPAPRIIRMAMLGFLASAMLATSTFAEPQQGEQIVLSSTEHHAPGAGAQGFSALDTEKIRETEEKYVFETEVSKIMKIIINSLYKNRDIFLRELISNASDALDKIRFMSLTDSASMSTNSNLNISITADPVARTLTITDSGVGMTRQQLKDNLGTIAKSGTSEFLSKMEESKKDDVSLIGQFGVGFYSVFLVADRVTVASKSNDDPAQHVWVSDAVNDFTIAEDPRGNTLGRGSQITLHLKEDAVEFLEPSNVESLISKYSEFINFPIFLWKGHNETIISEKSETLESNDDVEEEEIDSEKTEPEELTEEVWEWSQINTQKPIWTRSPKDITEEEYVEFYKTFTKSNDGDPIAWSHFKGEGDVDFRSIMYIPPRPDANFYQSLASATNNVKLFIKRVFITDDVAGDFFPRWLSFLKAIVDAEDLPLNVSRETLQQHKTLKMISKRLVKKALDMFAQLAKNDEKKYSEFISHYGVALKYGAIESQSHRKKVASLLRFRSSQNAQDAVVGLDHYIERMKPDQKHIFYASGMTIEEIEQSPFLERLVADGYEVLYFVDPIDEMLMQNMPGYDGKSFSNIAKGDIKIGDDSDEAKAEHKELEETFKPLQNWLKSTLSEYIDKVTISKRLATSPMAIVTPEFGLTGHMEKLLAAQGMNAAQKEDALYKFMASQKKTLEVNPKHPIIKALLDQVESGEPDEDITQLVTVLYETTSIRSGFQVKDLRGFTQRIEEVVGKGVGAEVAKAPTLKKEEEEEEEEEPIVPEDLFVGGHDEL</sequence>
<feature type="binding site" evidence="5">
    <location>
        <position position="93"/>
    </location>
    <ligand>
        <name>ATP</name>
        <dbReference type="ChEBI" id="CHEBI:30616"/>
    </ligand>
</feature>
<evidence type="ECO:0000313" key="8">
    <source>
        <dbReference type="EMBL" id="KAG2181106.1"/>
    </source>
</evidence>
<dbReference type="GO" id="GO:0140662">
    <property type="term" value="F:ATP-dependent protein folding chaperone"/>
    <property type="evidence" value="ECO:0007669"/>
    <property type="project" value="InterPro"/>
</dbReference>
<feature type="binding site" evidence="5">
    <location>
        <position position="144"/>
    </location>
    <ligand>
        <name>ATP</name>
        <dbReference type="ChEBI" id="CHEBI:30616"/>
    </ligand>
</feature>
<keyword evidence="2 5" id="KW-0547">Nucleotide-binding</keyword>
<dbReference type="InterPro" id="IPR020575">
    <property type="entry name" value="Hsp90_N"/>
</dbReference>
<dbReference type="SUPFAM" id="SSF110942">
    <property type="entry name" value="HSP90 C-terminal domain"/>
    <property type="match status" value="1"/>
</dbReference>
<evidence type="ECO:0000256" key="7">
    <source>
        <dbReference type="SAM" id="SignalP"/>
    </source>
</evidence>
<accession>A0A8H7PW12</accession>
<dbReference type="HAMAP" id="MF_00505">
    <property type="entry name" value="HSP90"/>
    <property type="match status" value="1"/>
</dbReference>
<feature type="binding site" evidence="5">
    <location>
        <position position="152"/>
    </location>
    <ligand>
        <name>ATP</name>
        <dbReference type="ChEBI" id="CHEBI:30616"/>
    </ligand>
</feature>
<dbReference type="EMBL" id="JAEPQZ010000005">
    <property type="protein sequence ID" value="KAG2181106.1"/>
    <property type="molecule type" value="Genomic_DNA"/>
</dbReference>
<evidence type="ECO:0000313" key="9">
    <source>
        <dbReference type="Proteomes" id="UP000654370"/>
    </source>
</evidence>
<dbReference type="Gene3D" id="3.40.50.11260">
    <property type="match status" value="1"/>
</dbReference>
<feature type="compositionally biased region" description="Acidic residues" evidence="6">
    <location>
        <begin position="287"/>
        <end position="298"/>
    </location>
</feature>
<evidence type="ECO:0000256" key="6">
    <source>
        <dbReference type="SAM" id="MobiDB-lite"/>
    </source>
</evidence>
<protein>
    <recommendedName>
        <fullName evidence="10">Heat shock protein 90</fullName>
    </recommendedName>
</protein>
<dbReference type="PANTHER" id="PTHR11528">
    <property type="entry name" value="HEAT SHOCK PROTEIN 90 FAMILY MEMBER"/>
    <property type="match status" value="1"/>
</dbReference>
<dbReference type="PIRSF" id="PIRSF002583">
    <property type="entry name" value="Hsp90"/>
    <property type="match status" value="1"/>
</dbReference>
<dbReference type="CDD" id="cd16927">
    <property type="entry name" value="HATPase_Hsp90-like"/>
    <property type="match status" value="1"/>
</dbReference>
<dbReference type="Proteomes" id="UP000654370">
    <property type="component" value="Unassembled WGS sequence"/>
</dbReference>
<keyword evidence="3 5" id="KW-0067">ATP-binding</keyword>
<reference evidence="8" key="1">
    <citation type="submission" date="2020-12" db="EMBL/GenBank/DDBJ databases">
        <title>Metabolic potential, ecology and presence of endohyphal bacteria is reflected in genomic diversity of Mucoromycotina.</title>
        <authorList>
            <person name="Muszewska A."/>
            <person name="Okrasinska A."/>
            <person name="Steczkiewicz K."/>
            <person name="Drgas O."/>
            <person name="Orlowska M."/>
            <person name="Perlinska-Lenart U."/>
            <person name="Aleksandrzak-Piekarczyk T."/>
            <person name="Szatraj K."/>
            <person name="Zielenkiewicz U."/>
            <person name="Pilsyk S."/>
            <person name="Malc E."/>
            <person name="Mieczkowski P."/>
            <person name="Kruszewska J.S."/>
            <person name="Biernat P."/>
            <person name="Pawlowska J."/>
        </authorList>
    </citation>
    <scope>NUCLEOTIDE SEQUENCE</scope>
    <source>
        <strain evidence="8">WA0000067209</strain>
    </source>
</reference>
<dbReference type="GO" id="GO:0016887">
    <property type="term" value="F:ATP hydrolysis activity"/>
    <property type="evidence" value="ECO:0007669"/>
    <property type="project" value="InterPro"/>
</dbReference>
<dbReference type="GO" id="GO:0005524">
    <property type="term" value="F:ATP binding"/>
    <property type="evidence" value="ECO:0007669"/>
    <property type="project" value="UniProtKB-KW"/>
</dbReference>
<dbReference type="AlphaFoldDB" id="A0A8H7PW12"/>
<dbReference type="Gene3D" id="3.30.565.10">
    <property type="entry name" value="Histidine kinase-like ATPase, C-terminal domain"/>
    <property type="match status" value="1"/>
</dbReference>
<feature type="region of interest" description="Disordered" evidence="6">
    <location>
        <begin position="741"/>
        <end position="770"/>
    </location>
</feature>
<gene>
    <name evidence="8" type="ORF">INT43_008688</name>
</gene>
<dbReference type="OrthoDB" id="28737at2759"/>
<dbReference type="InterPro" id="IPR019805">
    <property type="entry name" value="Heat_shock_protein_90_CS"/>
</dbReference>
<dbReference type="GO" id="GO:0051082">
    <property type="term" value="F:unfolded protein binding"/>
    <property type="evidence" value="ECO:0007669"/>
    <property type="project" value="InterPro"/>
</dbReference>
<keyword evidence="4" id="KW-0143">Chaperone</keyword>
<comment type="similarity">
    <text evidence="1">Belongs to the heat shock protein 90 family.</text>
</comment>
<dbReference type="SUPFAM" id="SSF55874">
    <property type="entry name" value="ATPase domain of HSP90 chaperone/DNA topoisomerase II/histidine kinase"/>
    <property type="match status" value="1"/>
</dbReference>
<dbReference type="InterPro" id="IPR036890">
    <property type="entry name" value="HATPase_C_sf"/>
</dbReference>
<dbReference type="PRINTS" id="PR00775">
    <property type="entry name" value="HEATSHOCK90"/>
</dbReference>
<feature type="binding site" evidence="5">
    <location>
        <position position="158"/>
    </location>
    <ligand>
        <name>ATP</name>
        <dbReference type="ChEBI" id="CHEBI:30616"/>
    </ligand>
</feature>
<evidence type="ECO:0008006" key="10">
    <source>
        <dbReference type="Google" id="ProtNLM"/>
    </source>
</evidence>
<evidence type="ECO:0000256" key="4">
    <source>
        <dbReference type="ARBA" id="ARBA00023186"/>
    </source>
</evidence>
<dbReference type="SUPFAM" id="SSF54211">
    <property type="entry name" value="Ribosomal protein S5 domain 2-like"/>
    <property type="match status" value="1"/>
</dbReference>
<dbReference type="InterPro" id="IPR001404">
    <property type="entry name" value="Hsp90_fam"/>
</dbReference>
<feature type="binding site" evidence="5">
    <location>
        <position position="139"/>
    </location>
    <ligand>
        <name>ATP</name>
        <dbReference type="ChEBI" id="CHEBI:30616"/>
    </ligand>
</feature>
<evidence type="ECO:0000256" key="1">
    <source>
        <dbReference type="ARBA" id="ARBA00008239"/>
    </source>
</evidence>
<dbReference type="Pfam" id="PF13589">
    <property type="entry name" value="HATPase_c_3"/>
    <property type="match status" value="1"/>
</dbReference>
<keyword evidence="9" id="KW-1185">Reference proteome</keyword>